<reference evidence="9" key="1">
    <citation type="journal article" date="2019" name="Sci. Rep.">
        <title>Draft genome of Tanacetum cinerariifolium, the natural source of mosquito coil.</title>
        <authorList>
            <person name="Yamashiro T."/>
            <person name="Shiraishi A."/>
            <person name="Satake H."/>
            <person name="Nakayama K."/>
        </authorList>
    </citation>
    <scope>NUCLEOTIDE SEQUENCE</scope>
</reference>
<dbReference type="SUPFAM" id="SSF53098">
    <property type="entry name" value="Ribonuclease H-like"/>
    <property type="match status" value="1"/>
</dbReference>
<proteinExistence type="predicted"/>
<feature type="domain" description="Reverse transcriptase RNase H-like" evidence="7">
    <location>
        <begin position="162"/>
        <end position="253"/>
    </location>
</feature>
<evidence type="ECO:0000256" key="3">
    <source>
        <dbReference type="ARBA" id="ARBA00022722"/>
    </source>
</evidence>
<dbReference type="SUPFAM" id="SSF56672">
    <property type="entry name" value="DNA/RNA polymerases"/>
    <property type="match status" value="1"/>
</dbReference>
<dbReference type="GO" id="GO:0004519">
    <property type="term" value="F:endonuclease activity"/>
    <property type="evidence" value="ECO:0007669"/>
    <property type="project" value="UniProtKB-KW"/>
</dbReference>
<dbReference type="InterPro" id="IPR050951">
    <property type="entry name" value="Retrovirus_Pol_polyprotein"/>
</dbReference>
<dbReference type="InterPro" id="IPR036397">
    <property type="entry name" value="RNaseH_sf"/>
</dbReference>
<dbReference type="InterPro" id="IPR043502">
    <property type="entry name" value="DNA/RNA_pol_sf"/>
</dbReference>
<keyword evidence="2" id="KW-0548">Nucleotidyltransferase</keyword>
<dbReference type="PANTHER" id="PTHR37984:SF5">
    <property type="entry name" value="PROTEIN NYNRIN-LIKE"/>
    <property type="match status" value="1"/>
</dbReference>
<gene>
    <name evidence="9" type="ORF">Tci_537279</name>
</gene>
<comment type="caution">
    <text evidence="9">The sequence shown here is derived from an EMBL/GenBank/DDBJ whole genome shotgun (WGS) entry which is preliminary data.</text>
</comment>
<keyword evidence="4" id="KW-0255">Endonuclease</keyword>
<dbReference type="GO" id="GO:0016787">
    <property type="term" value="F:hydrolase activity"/>
    <property type="evidence" value="ECO:0007669"/>
    <property type="project" value="UniProtKB-KW"/>
</dbReference>
<feature type="non-terminal residue" evidence="9">
    <location>
        <position position="1"/>
    </location>
</feature>
<dbReference type="InterPro" id="IPR041373">
    <property type="entry name" value="RT_RNaseH"/>
</dbReference>
<dbReference type="Gene3D" id="3.30.420.10">
    <property type="entry name" value="Ribonuclease H-like superfamily/Ribonuclease H"/>
    <property type="match status" value="1"/>
</dbReference>
<dbReference type="Pfam" id="PF17921">
    <property type="entry name" value="Integrase_H2C2"/>
    <property type="match status" value="1"/>
</dbReference>
<organism evidence="9">
    <name type="scientific">Tanacetum cinerariifolium</name>
    <name type="common">Dalmatian daisy</name>
    <name type="synonym">Chrysanthemum cinerariifolium</name>
    <dbReference type="NCBI Taxonomy" id="118510"/>
    <lineage>
        <taxon>Eukaryota</taxon>
        <taxon>Viridiplantae</taxon>
        <taxon>Streptophyta</taxon>
        <taxon>Embryophyta</taxon>
        <taxon>Tracheophyta</taxon>
        <taxon>Spermatophyta</taxon>
        <taxon>Magnoliopsida</taxon>
        <taxon>eudicotyledons</taxon>
        <taxon>Gunneridae</taxon>
        <taxon>Pentapetalae</taxon>
        <taxon>asterids</taxon>
        <taxon>campanulids</taxon>
        <taxon>Asterales</taxon>
        <taxon>Asteraceae</taxon>
        <taxon>Asteroideae</taxon>
        <taxon>Anthemideae</taxon>
        <taxon>Anthemidinae</taxon>
        <taxon>Tanacetum</taxon>
    </lineage>
</organism>
<dbReference type="GO" id="GO:0003964">
    <property type="term" value="F:RNA-directed DNA polymerase activity"/>
    <property type="evidence" value="ECO:0007669"/>
    <property type="project" value="UniProtKB-KW"/>
</dbReference>
<sequence length="574" mass="65931">LNMVSANLTEGILTLIASLLTHFHDVFAIPTSLPPMREYDHKIVFKKGTEPIFSRPYRHPPAQKDAIEIMVKDPDLSTHVKHLELVLLLLRRHTLFAKQSKCVFGSTRVEYFSHVITGAGVATDDTKIEDMKHWPIPSNLKQLRGFLGLTGYYRRFIKGYALIFETDASGECIGAVLQQSSHSIAYCSKTLAPRHHSLSTYEKELLAVIQSLHKLRGYLLDRHFIIKTNHFSLKYLLEQRITTPAQMKWLPKLIGFDYEIVYKKGIENGAADALSRVDTCSQLLSMVLTSAFCYWRKMKKQVKEFVSMCVVCQRSKPDLSAYPGLLQPLPIPTLLWSEISMDFVEGLSNSGGKTVIMVVVDRLSNERDKIFLSLFWKELFKMLQVSLHFYTAYHPQSDGKTKMSIGIIPFEAVYGQPPTSPILYLPRQSKVDSVDRSLEAKEAIRQMLQFHLERAQSRMKAIADLHRTDRCFEVGQWVWLKLQPHRQITMRDTYNKLMPKYYGPFQVTTSLPQYDPSESFSCVPVKVLYRKMVKENNKLVVYVLIQWSNGSPDDATWELATALEKKFPDFLFNS</sequence>
<keyword evidence="5" id="KW-0378">Hydrolase</keyword>
<accession>A0A699IIT6</accession>
<evidence type="ECO:0000259" key="8">
    <source>
        <dbReference type="Pfam" id="PF17921"/>
    </source>
</evidence>
<evidence type="ECO:0000313" key="9">
    <source>
        <dbReference type="EMBL" id="GEZ65306.1"/>
    </source>
</evidence>
<name>A0A699IIT6_TANCI</name>
<dbReference type="InterPro" id="IPR012337">
    <property type="entry name" value="RNaseH-like_sf"/>
</dbReference>
<evidence type="ECO:0000259" key="7">
    <source>
        <dbReference type="Pfam" id="PF17917"/>
    </source>
</evidence>
<keyword evidence="6" id="KW-0695">RNA-directed DNA polymerase</keyword>
<dbReference type="AlphaFoldDB" id="A0A699IIT6"/>
<dbReference type="PANTHER" id="PTHR37984">
    <property type="entry name" value="PROTEIN CBG26694"/>
    <property type="match status" value="1"/>
</dbReference>
<evidence type="ECO:0000256" key="4">
    <source>
        <dbReference type="ARBA" id="ARBA00022759"/>
    </source>
</evidence>
<evidence type="ECO:0000256" key="1">
    <source>
        <dbReference type="ARBA" id="ARBA00022679"/>
    </source>
</evidence>
<keyword evidence="3" id="KW-0540">Nuclease</keyword>
<dbReference type="InterPro" id="IPR016197">
    <property type="entry name" value="Chromo-like_dom_sf"/>
</dbReference>
<dbReference type="InterPro" id="IPR043128">
    <property type="entry name" value="Rev_trsase/Diguanyl_cyclase"/>
</dbReference>
<dbReference type="CDD" id="cd09274">
    <property type="entry name" value="RNase_HI_RT_Ty3"/>
    <property type="match status" value="1"/>
</dbReference>
<dbReference type="Gene3D" id="3.30.70.270">
    <property type="match status" value="2"/>
</dbReference>
<keyword evidence="1" id="KW-0808">Transferase</keyword>
<dbReference type="GO" id="GO:0003676">
    <property type="term" value="F:nucleic acid binding"/>
    <property type="evidence" value="ECO:0007669"/>
    <property type="project" value="InterPro"/>
</dbReference>
<dbReference type="EMBL" id="BKCJ010305700">
    <property type="protein sequence ID" value="GEZ65306.1"/>
    <property type="molecule type" value="Genomic_DNA"/>
</dbReference>
<protein>
    <submittedName>
        <fullName evidence="9">Uncharacterized protein</fullName>
    </submittedName>
</protein>
<dbReference type="Pfam" id="PF17917">
    <property type="entry name" value="RT_RNaseH"/>
    <property type="match status" value="1"/>
</dbReference>
<dbReference type="SUPFAM" id="SSF54160">
    <property type="entry name" value="Chromo domain-like"/>
    <property type="match status" value="1"/>
</dbReference>
<evidence type="ECO:0000256" key="2">
    <source>
        <dbReference type="ARBA" id="ARBA00022695"/>
    </source>
</evidence>
<evidence type="ECO:0000256" key="5">
    <source>
        <dbReference type="ARBA" id="ARBA00022801"/>
    </source>
</evidence>
<feature type="domain" description="Integrase zinc-binding" evidence="8">
    <location>
        <begin position="291"/>
        <end position="317"/>
    </location>
</feature>
<dbReference type="InterPro" id="IPR041588">
    <property type="entry name" value="Integrase_H2C2"/>
</dbReference>
<evidence type="ECO:0000256" key="6">
    <source>
        <dbReference type="ARBA" id="ARBA00022918"/>
    </source>
</evidence>